<dbReference type="AlphaFoldDB" id="A0AA41Q900"/>
<dbReference type="Pfam" id="PF14518">
    <property type="entry name" value="Haem_oxygenas_2"/>
    <property type="match status" value="1"/>
</dbReference>
<name>A0AA41Q900_9ACTN</name>
<dbReference type="Proteomes" id="UP001165378">
    <property type="component" value="Unassembled WGS sequence"/>
</dbReference>
<accession>A0AA41Q900</accession>
<keyword evidence="2" id="KW-1185">Reference proteome</keyword>
<dbReference type="RefSeq" id="WP_235058215.1">
    <property type="nucleotide sequence ID" value="NZ_JAKFHA010000049.1"/>
</dbReference>
<protein>
    <submittedName>
        <fullName evidence="1">Iron-containing redox enzyme family protein</fullName>
    </submittedName>
</protein>
<proteinExistence type="predicted"/>
<dbReference type="Gene3D" id="1.20.910.10">
    <property type="entry name" value="Heme oxygenase-like"/>
    <property type="match status" value="1"/>
</dbReference>
<evidence type="ECO:0000313" key="2">
    <source>
        <dbReference type="Proteomes" id="UP001165378"/>
    </source>
</evidence>
<comment type="caution">
    <text evidence="1">The sequence shown here is derived from an EMBL/GenBank/DDBJ whole genome shotgun (WGS) entry which is preliminary data.</text>
</comment>
<organism evidence="1 2">
    <name type="scientific">Yinghuangia soli</name>
    <dbReference type="NCBI Taxonomy" id="2908204"/>
    <lineage>
        <taxon>Bacteria</taxon>
        <taxon>Bacillati</taxon>
        <taxon>Actinomycetota</taxon>
        <taxon>Actinomycetes</taxon>
        <taxon>Kitasatosporales</taxon>
        <taxon>Streptomycetaceae</taxon>
        <taxon>Yinghuangia</taxon>
    </lineage>
</organism>
<sequence>MSKAVLDVLRQAPGSGVPPIGQAPDPWGEDAQLALYLCYELHYRDLPGVDAGWEWDPQLLALRARLEEAFLAALRTAVGDPGSVDLAMDAVLHPARGGPKGPSALLVERPDVERFREYVVHRSVFQLKEADPQALLIPRLAGRAKAAVVAVEFDEFGAGRAERVHARLYADLMRGLGLDDGCNAYLDRVPAPMLAVVNAMSLFGWHRRLRGMAAGHFAALEAGSSPGAARLADALALLGIDDPACTVFFTEHVEADAVHEQLMRREVLGGLLEDEPGAAADIAFGIRVSTLLDDRFGAHVREAWAAGRSSLRGGPLASLAAR</sequence>
<dbReference type="SMART" id="SM01236">
    <property type="entry name" value="Haem_oxygenase_2"/>
    <property type="match status" value="1"/>
</dbReference>
<dbReference type="SUPFAM" id="SSF48613">
    <property type="entry name" value="Heme oxygenase-like"/>
    <property type="match status" value="1"/>
</dbReference>
<evidence type="ECO:0000313" key="1">
    <source>
        <dbReference type="EMBL" id="MCF2533441.1"/>
    </source>
</evidence>
<gene>
    <name evidence="1" type="ORF">LZ495_40345</name>
</gene>
<dbReference type="EMBL" id="JAKFHA010000049">
    <property type="protein sequence ID" value="MCF2533441.1"/>
    <property type="molecule type" value="Genomic_DNA"/>
</dbReference>
<dbReference type="InterPro" id="IPR016084">
    <property type="entry name" value="Haem_Oase-like_multi-hlx"/>
</dbReference>
<reference evidence="1" key="1">
    <citation type="submission" date="2022-01" db="EMBL/GenBank/DDBJ databases">
        <title>Genome-Based Taxonomic Classification of the Phylum Actinobacteria.</title>
        <authorList>
            <person name="Gao Y."/>
        </authorList>
    </citation>
    <scope>NUCLEOTIDE SEQUENCE</scope>
    <source>
        <strain evidence="1">KLBMP 8922</strain>
    </source>
</reference>